<keyword evidence="11" id="KW-0594">Phospholipid biosynthesis</keyword>
<keyword evidence="12" id="KW-1208">Phospholipid metabolism</keyword>
<keyword evidence="7 14" id="KW-0418">Kinase</keyword>
<dbReference type="EMBL" id="FMHG01000001">
    <property type="protein sequence ID" value="SCJ33450.1"/>
    <property type="molecule type" value="Genomic_DNA"/>
</dbReference>
<dbReference type="AlphaFoldDB" id="A0A1C6FKS3"/>
<evidence type="ECO:0000256" key="6">
    <source>
        <dbReference type="ARBA" id="ARBA00022741"/>
    </source>
</evidence>
<evidence type="ECO:0000256" key="4">
    <source>
        <dbReference type="ARBA" id="ARBA00022679"/>
    </source>
</evidence>
<dbReference type="InterPro" id="IPR005218">
    <property type="entry name" value="Diacylglycerol/lipid_kinase"/>
</dbReference>
<name>A0A1C6FKS3_9FIRM</name>
<dbReference type="Pfam" id="PF19279">
    <property type="entry name" value="YegS_C"/>
    <property type="match status" value="1"/>
</dbReference>
<evidence type="ECO:0000313" key="14">
    <source>
        <dbReference type="EMBL" id="SCJ33450.1"/>
    </source>
</evidence>
<dbReference type="GO" id="GO:0005886">
    <property type="term" value="C:plasma membrane"/>
    <property type="evidence" value="ECO:0007669"/>
    <property type="project" value="TreeGrafter"/>
</dbReference>
<evidence type="ECO:0000256" key="1">
    <source>
        <dbReference type="ARBA" id="ARBA00001946"/>
    </source>
</evidence>
<dbReference type="GO" id="GO:0004143">
    <property type="term" value="F:ATP-dependent diacylglycerol kinase activity"/>
    <property type="evidence" value="ECO:0007669"/>
    <property type="project" value="UniProtKB-EC"/>
</dbReference>
<keyword evidence="9" id="KW-0460">Magnesium</keyword>
<sequence length="309" mass="33033">MRTMHTAFIINPVAGRQNATEHIRQMIASEGLDPAAVKLYITRRSGDAQEITARLGQRGEPCLVFACGGDGTLNEVVNGAFGYPCLTVGVLPFGTGNDFIAAFTSLDAARDLGRQLAGEDRLIDLIQVNGRVACNLCSCGFDADVAYQVGAFKRLPFVGGAMAYILSVLWRLLRKMPMQVQCAVDGRQVFSGSCTLAAIANGRSYGGGFLAAPHADLADGQLELVLVKKVGRLKFLQLVGSYRKGLHIQNGQVGKEYAQLVEAHSARSCTITASTQMPFVLNIDGECAPVTEATFQVLPGALRVRVPAR</sequence>
<keyword evidence="8" id="KW-0067">ATP-binding</keyword>
<dbReference type="GO" id="GO:0005524">
    <property type="term" value="F:ATP binding"/>
    <property type="evidence" value="ECO:0007669"/>
    <property type="project" value="UniProtKB-KW"/>
</dbReference>
<dbReference type="NCBIfam" id="TIGR00147">
    <property type="entry name" value="YegS/Rv2252/BmrU family lipid kinase"/>
    <property type="match status" value="1"/>
</dbReference>
<proteinExistence type="inferred from homology"/>
<comment type="cofactor">
    <cofactor evidence="1">
        <name>Mg(2+)</name>
        <dbReference type="ChEBI" id="CHEBI:18420"/>
    </cofactor>
</comment>
<keyword evidence="3" id="KW-0444">Lipid biosynthesis</keyword>
<evidence type="ECO:0000256" key="5">
    <source>
        <dbReference type="ARBA" id="ARBA00022723"/>
    </source>
</evidence>
<evidence type="ECO:0000256" key="11">
    <source>
        <dbReference type="ARBA" id="ARBA00023209"/>
    </source>
</evidence>
<dbReference type="InterPro" id="IPR001206">
    <property type="entry name" value="Diacylglycerol_kinase_cat_dom"/>
</dbReference>
<evidence type="ECO:0000256" key="9">
    <source>
        <dbReference type="ARBA" id="ARBA00022842"/>
    </source>
</evidence>
<dbReference type="Gene3D" id="2.60.200.40">
    <property type="match status" value="1"/>
</dbReference>
<evidence type="ECO:0000256" key="7">
    <source>
        <dbReference type="ARBA" id="ARBA00022777"/>
    </source>
</evidence>
<organism evidence="14">
    <name type="scientific">uncultured Anaerotruncus sp</name>
    <dbReference type="NCBI Taxonomy" id="905011"/>
    <lineage>
        <taxon>Bacteria</taxon>
        <taxon>Bacillati</taxon>
        <taxon>Bacillota</taxon>
        <taxon>Clostridia</taxon>
        <taxon>Eubacteriales</taxon>
        <taxon>Oscillospiraceae</taxon>
        <taxon>Anaerotruncus</taxon>
        <taxon>environmental samples</taxon>
    </lineage>
</organism>
<gene>
    <name evidence="14" type="primary">dagK_1</name>
    <name evidence="14" type="ORF">SAMEA3545359_00010</name>
</gene>
<comment type="similarity">
    <text evidence="2">Belongs to the diacylglycerol/lipid kinase family.</text>
</comment>
<dbReference type="GO" id="GO:0008654">
    <property type="term" value="P:phospholipid biosynthetic process"/>
    <property type="evidence" value="ECO:0007669"/>
    <property type="project" value="UniProtKB-KW"/>
</dbReference>
<keyword evidence="5" id="KW-0479">Metal-binding</keyword>
<dbReference type="PANTHER" id="PTHR12358:SF106">
    <property type="entry name" value="LIPID KINASE YEGS"/>
    <property type="match status" value="1"/>
</dbReference>
<dbReference type="EC" id="2.7.1.107" evidence="14"/>
<evidence type="ECO:0000256" key="2">
    <source>
        <dbReference type="ARBA" id="ARBA00005983"/>
    </source>
</evidence>
<evidence type="ECO:0000256" key="3">
    <source>
        <dbReference type="ARBA" id="ARBA00022516"/>
    </source>
</evidence>
<evidence type="ECO:0000256" key="10">
    <source>
        <dbReference type="ARBA" id="ARBA00023098"/>
    </source>
</evidence>
<accession>A0A1C6FKS3</accession>
<evidence type="ECO:0000259" key="13">
    <source>
        <dbReference type="PROSITE" id="PS50146"/>
    </source>
</evidence>
<dbReference type="Pfam" id="PF00781">
    <property type="entry name" value="DAGK_cat"/>
    <property type="match status" value="1"/>
</dbReference>
<evidence type="ECO:0000256" key="8">
    <source>
        <dbReference type="ARBA" id="ARBA00022840"/>
    </source>
</evidence>
<dbReference type="InterPro" id="IPR016064">
    <property type="entry name" value="NAD/diacylglycerol_kinase_sf"/>
</dbReference>
<dbReference type="PROSITE" id="PS50146">
    <property type="entry name" value="DAGK"/>
    <property type="match status" value="1"/>
</dbReference>
<feature type="domain" description="DAGKc" evidence="13">
    <location>
        <begin position="1"/>
        <end position="132"/>
    </location>
</feature>
<dbReference type="InterPro" id="IPR017438">
    <property type="entry name" value="ATP-NAD_kinase_N"/>
</dbReference>
<protein>
    <submittedName>
        <fullName evidence="14">Diacylglycerol kinase</fullName>
        <ecNumber evidence="14">2.7.1.107</ecNumber>
    </submittedName>
</protein>
<evidence type="ECO:0000256" key="12">
    <source>
        <dbReference type="ARBA" id="ARBA00023264"/>
    </source>
</evidence>
<dbReference type="Gene3D" id="3.40.50.10330">
    <property type="entry name" value="Probable inorganic polyphosphate/atp-NAD kinase, domain 1"/>
    <property type="match status" value="1"/>
</dbReference>
<dbReference type="PANTHER" id="PTHR12358">
    <property type="entry name" value="SPHINGOSINE KINASE"/>
    <property type="match status" value="1"/>
</dbReference>
<reference evidence="14" key="1">
    <citation type="submission" date="2015-09" db="EMBL/GenBank/DDBJ databases">
        <authorList>
            <consortium name="Pathogen Informatics"/>
        </authorList>
    </citation>
    <scope>NUCLEOTIDE SEQUENCE</scope>
    <source>
        <strain evidence="14">2789STDY5834896</strain>
    </source>
</reference>
<dbReference type="GO" id="GO:0046872">
    <property type="term" value="F:metal ion binding"/>
    <property type="evidence" value="ECO:0007669"/>
    <property type="project" value="UniProtKB-KW"/>
</dbReference>
<keyword evidence="4 14" id="KW-0808">Transferase</keyword>
<dbReference type="InterPro" id="IPR045540">
    <property type="entry name" value="YegS/DAGK_C"/>
</dbReference>
<dbReference type="SUPFAM" id="SSF111331">
    <property type="entry name" value="NAD kinase/diacylglycerol kinase-like"/>
    <property type="match status" value="1"/>
</dbReference>
<keyword evidence="6" id="KW-0547">Nucleotide-binding</keyword>
<keyword evidence="10" id="KW-0443">Lipid metabolism</keyword>
<dbReference type="InterPro" id="IPR050187">
    <property type="entry name" value="Lipid_Phosphate_FormReg"/>
</dbReference>